<dbReference type="SUPFAM" id="SSF52540">
    <property type="entry name" value="P-loop containing nucleoside triphosphate hydrolases"/>
    <property type="match status" value="1"/>
</dbReference>
<organism evidence="2 3">
    <name type="scientific">Haloactinospora alba</name>
    <dbReference type="NCBI Taxonomy" id="405555"/>
    <lineage>
        <taxon>Bacteria</taxon>
        <taxon>Bacillati</taxon>
        <taxon>Actinomycetota</taxon>
        <taxon>Actinomycetes</taxon>
        <taxon>Streptosporangiales</taxon>
        <taxon>Nocardiopsidaceae</taxon>
        <taxon>Haloactinospora</taxon>
    </lineage>
</organism>
<comment type="caution">
    <text evidence="2">The sequence shown here is derived from an EMBL/GenBank/DDBJ whole genome shotgun (WGS) entry which is preliminary data.</text>
</comment>
<keyword evidence="3" id="KW-1185">Reference proteome</keyword>
<dbReference type="OrthoDB" id="5144031at2"/>
<dbReference type="InterPro" id="IPR027417">
    <property type="entry name" value="P-loop_NTPase"/>
</dbReference>
<name>A0A543NA17_9ACTN</name>
<gene>
    <name evidence="2" type="ORF">FHX37_4019</name>
</gene>
<dbReference type="EMBL" id="VFQC01000002">
    <property type="protein sequence ID" value="TQN28660.1"/>
    <property type="molecule type" value="Genomic_DNA"/>
</dbReference>
<evidence type="ECO:0000313" key="2">
    <source>
        <dbReference type="EMBL" id="TQN28660.1"/>
    </source>
</evidence>
<sequence>MVSGVTPLPGDARILHVGPHKSGTTALQGAFHLARPRLAEQGITHVGKGRNPARPVQAVTGRPPMLGGPTPHEEDWQGLVDEVAATGDQRALISSEFFAAATEGTIPRIVEDLGGSRVHVVVTLRPLGKVLPAQWQQYVQNGIRASYEEWLDVMFNRPHERPNSNFWQRHQQGDFVERWAGVVGADNLTVIPVDDSDRGMLLRVFEGLLDLPEGFLVPDDRHANRSLSYGEAETLRGLNKGFKARRLPASFYSTYIRHGAVKRMKVAYQPPKGSEILTPEWALERAAKLGADSAERISALGVNVIGDLERLSDYPSNRAGTPASGVAVPPEAAAQALVGAVGAIRRGGVPDPAPSRPGPGAGRDRRLRETPARELARELFSRGLRRARRVGGRLLGRGRSASS</sequence>
<feature type="compositionally biased region" description="Basic and acidic residues" evidence="1">
    <location>
        <begin position="362"/>
        <end position="374"/>
    </location>
</feature>
<accession>A0A543NA17</accession>
<dbReference type="Proteomes" id="UP000317422">
    <property type="component" value="Unassembled WGS sequence"/>
</dbReference>
<dbReference type="AlphaFoldDB" id="A0A543NA17"/>
<evidence type="ECO:0000313" key="3">
    <source>
        <dbReference type="Proteomes" id="UP000317422"/>
    </source>
</evidence>
<protein>
    <recommendedName>
        <fullName evidence="4">Sulfotransferase family protein</fullName>
    </recommendedName>
</protein>
<dbReference type="RefSeq" id="WP_141925679.1">
    <property type="nucleotide sequence ID" value="NZ_VFQC01000002.1"/>
</dbReference>
<proteinExistence type="predicted"/>
<evidence type="ECO:0008006" key="4">
    <source>
        <dbReference type="Google" id="ProtNLM"/>
    </source>
</evidence>
<evidence type="ECO:0000256" key="1">
    <source>
        <dbReference type="SAM" id="MobiDB-lite"/>
    </source>
</evidence>
<feature type="region of interest" description="Disordered" evidence="1">
    <location>
        <begin position="345"/>
        <end position="374"/>
    </location>
</feature>
<reference evidence="2 3" key="1">
    <citation type="submission" date="2019-06" db="EMBL/GenBank/DDBJ databases">
        <title>Sequencing the genomes of 1000 actinobacteria strains.</title>
        <authorList>
            <person name="Klenk H.-P."/>
        </authorList>
    </citation>
    <scope>NUCLEOTIDE SEQUENCE [LARGE SCALE GENOMIC DNA]</scope>
    <source>
        <strain evidence="2 3">DSM 45015</strain>
    </source>
</reference>